<keyword evidence="2" id="KW-0472">Membrane</keyword>
<feature type="transmembrane region" description="Helical" evidence="2">
    <location>
        <begin position="52"/>
        <end position="85"/>
    </location>
</feature>
<dbReference type="RefSeq" id="WP_283444696.1">
    <property type="nucleotide sequence ID" value="NZ_FXUL01000023.1"/>
</dbReference>
<organism evidence="3 4">
    <name type="scientific">Noviherbaspirillum suwonense</name>
    <dbReference type="NCBI Taxonomy" id="1224511"/>
    <lineage>
        <taxon>Bacteria</taxon>
        <taxon>Pseudomonadati</taxon>
        <taxon>Pseudomonadota</taxon>
        <taxon>Betaproteobacteria</taxon>
        <taxon>Burkholderiales</taxon>
        <taxon>Oxalobacteraceae</taxon>
        <taxon>Noviherbaspirillum</taxon>
    </lineage>
</organism>
<proteinExistence type="predicted"/>
<sequence length="103" mass="11562">MSDQKPETPEQTQWEVIDTDGPQQRQQQEQPPRASRATMMRAMLGPWWRWKIAGVTVIFVGILALVFAMAGVLFVVGAVVVLLSLVVAKVRQWLRQSGSSLTR</sequence>
<keyword evidence="4" id="KW-1185">Reference proteome</keyword>
<keyword evidence="2" id="KW-1133">Transmembrane helix</keyword>
<name>A0ABY1QQJ6_9BURK</name>
<comment type="caution">
    <text evidence="3">The sequence shown here is derived from an EMBL/GenBank/DDBJ whole genome shotgun (WGS) entry which is preliminary data.</text>
</comment>
<evidence type="ECO:0000256" key="1">
    <source>
        <dbReference type="SAM" id="MobiDB-lite"/>
    </source>
</evidence>
<dbReference type="Proteomes" id="UP001158049">
    <property type="component" value="Unassembled WGS sequence"/>
</dbReference>
<feature type="region of interest" description="Disordered" evidence="1">
    <location>
        <begin position="1"/>
        <end position="36"/>
    </location>
</feature>
<accession>A0ABY1QQJ6</accession>
<protein>
    <submittedName>
        <fullName evidence="3">Uncharacterized protein</fullName>
    </submittedName>
</protein>
<gene>
    <name evidence="3" type="ORF">SAMN06295970_12377</name>
</gene>
<evidence type="ECO:0000313" key="4">
    <source>
        <dbReference type="Proteomes" id="UP001158049"/>
    </source>
</evidence>
<feature type="compositionally biased region" description="Low complexity" evidence="1">
    <location>
        <begin position="22"/>
        <end position="33"/>
    </location>
</feature>
<keyword evidence="2" id="KW-0812">Transmembrane</keyword>
<evidence type="ECO:0000256" key="2">
    <source>
        <dbReference type="SAM" id="Phobius"/>
    </source>
</evidence>
<dbReference type="EMBL" id="FXUL01000023">
    <property type="protein sequence ID" value="SMP75842.1"/>
    <property type="molecule type" value="Genomic_DNA"/>
</dbReference>
<evidence type="ECO:0000313" key="3">
    <source>
        <dbReference type="EMBL" id="SMP75842.1"/>
    </source>
</evidence>
<reference evidence="3 4" key="1">
    <citation type="submission" date="2017-05" db="EMBL/GenBank/DDBJ databases">
        <authorList>
            <person name="Varghese N."/>
            <person name="Submissions S."/>
        </authorList>
    </citation>
    <scope>NUCLEOTIDE SEQUENCE [LARGE SCALE GENOMIC DNA]</scope>
    <source>
        <strain evidence="3 4">DSM 26001</strain>
    </source>
</reference>